<proteinExistence type="predicted"/>
<dbReference type="RefSeq" id="WP_076970796.1">
    <property type="nucleotide sequence ID" value="NZ_ASQP01000126.1"/>
</dbReference>
<reference evidence="1 2" key="1">
    <citation type="submission" date="2013-05" db="EMBL/GenBank/DDBJ databases">
        <title>Genome sequence of Streptomyces sparsogenes DSM 40356.</title>
        <authorList>
            <person name="Coyne S."/>
            <person name="Seebeck F.P."/>
        </authorList>
    </citation>
    <scope>NUCLEOTIDE SEQUENCE [LARGE SCALE GENOMIC DNA]</scope>
    <source>
        <strain evidence="1 2">DSM 40356</strain>
    </source>
</reference>
<comment type="caution">
    <text evidence="1">The sequence shown here is derived from an EMBL/GenBank/DDBJ whole genome shotgun (WGS) entry which is preliminary data.</text>
</comment>
<accession>A0A1R1SNL9</accession>
<evidence type="ECO:0000313" key="2">
    <source>
        <dbReference type="Proteomes" id="UP000186168"/>
    </source>
</evidence>
<dbReference type="EMBL" id="ASQP01000126">
    <property type="protein sequence ID" value="OMI39896.1"/>
    <property type="molecule type" value="Genomic_DNA"/>
</dbReference>
<evidence type="ECO:0000313" key="1">
    <source>
        <dbReference type="EMBL" id="OMI39896.1"/>
    </source>
</evidence>
<dbReference type="Proteomes" id="UP000186168">
    <property type="component" value="Unassembled WGS sequence"/>
</dbReference>
<organism evidence="1 2">
    <name type="scientific">Streptomyces sparsogenes DSM 40356</name>
    <dbReference type="NCBI Taxonomy" id="1331668"/>
    <lineage>
        <taxon>Bacteria</taxon>
        <taxon>Bacillati</taxon>
        <taxon>Actinomycetota</taxon>
        <taxon>Actinomycetes</taxon>
        <taxon>Kitasatosporales</taxon>
        <taxon>Streptomycetaceae</taxon>
        <taxon>Streptomyces</taxon>
    </lineage>
</organism>
<dbReference type="AlphaFoldDB" id="A0A1R1SNL9"/>
<protein>
    <submittedName>
        <fullName evidence="1">Uncharacterized protein</fullName>
    </submittedName>
</protein>
<keyword evidence="2" id="KW-1185">Reference proteome</keyword>
<gene>
    <name evidence="1" type="ORF">SPAR_08661</name>
</gene>
<sequence>MAHVIAWIFEALLRLFLPSSGRHRAAGATDGRPAVQRQNTPTVPTARVPDARTWRTAAECVTDSTTEAHRISGPSDGYGTAMVRPYFVACEQQCNSRPRLKLLCAPRGVAVIR</sequence>
<dbReference type="STRING" id="67365.GCA_001704635_07335"/>
<dbReference type="GeneID" id="96748748"/>
<name>A0A1R1SNL9_9ACTN</name>